<evidence type="ECO:0000256" key="1">
    <source>
        <dbReference type="SAM" id="Coils"/>
    </source>
</evidence>
<sequence>MGKMWSYVKLRRYCLCLRLPAGYYLPLPLPPRLPIPMVTSRVGPRGLEAEDLPDRPRPAWKAVWAAYTTVFIPLSSSLYSSKALKFFLWLKQMKELEQEKDILLAGLEVVERAQEWYQNQIQREVTEKSERITQLEQEKSALLKQLFDAHARSTHESSTLDSTFI</sequence>
<dbReference type="PANTHER" id="PTHR14907">
    <property type="entry name" value="FI14130P"/>
    <property type="match status" value="1"/>
</dbReference>
<name>A0A8T2PSZ3_9TELE</name>
<dbReference type="Proteomes" id="UP000824540">
    <property type="component" value="Unassembled WGS sequence"/>
</dbReference>
<comment type="caution">
    <text evidence="2">The sequence shown here is derived from an EMBL/GenBank/DDBJ whole genome shotgun (WGS) entry which is preliminary data.</text>
</comment>
<dbReference type="Pfam" id="PF11414">
    <property type="entry name" value="Suppressor_APC"/>
    <property type="match status" value="1"/>
</dbReference>
<protein>
    <submittedName>
        <fullName evidence="2">Uncharacterized protein</fullName>
    </submittedName>
</protein>
<reference evidence="2" key="1">
    <citation type="thesis" date="2021" institute="BYU ScholarsArchive" country="Provo, UT, USA">
        <title>Applications of and Algorithms for Genome Assembly and Genomic Analyses with an Emphasis on Marine Teleosts.</title>
        <authorList>
            <person name="Pickett B.D."/>
        </authorList>
    </citation>
    <scope>NUCLEOTIDE SEQUENCE</scope>
    <source>
        <strain evidence="2">HI-2016</strain>
    </source>
</reference>
<dbReference type="OrthoDB" id="10035013at2759"/>
<keyword evidence="3" id="KW-1185">Reference proteome</keyword>
<dbReference type="AlphaFoldDB" id="A0A8T2PSZ3"/>
<accession>A0A8T2PSZ3</accession>
<gene>
    <name evidence="2" type="ORF">JZ751_001159</name>
</gene>
<evidence type="ECO:0000313" key="2">
    <source>
        <dbReference type="EMBL" id="KAG9354449.1"/>
    </source>
</evidence>
<keyword evidence="1" id="KW-0175">Coiled coil</keyword>
<proteinExistence type="predicted"/>
<feature type="coiled-coil region" evidence="1">
    <location>
        <begin position="93"/>
        <end position="145"/>
    </location>
</feature>
<organism evidence="2 3">
    <name type="scientific">Albula glossodonta</name>
    <name type="common">roundjaw bonefish</name>
    <dbReference type="NCBI Taxonomy" id="121402"/>
    <lineage>
        <taxon>Eukaryota</taxon>
        <taxon>Metazoa</taxon>
        <taxon>Chordata</taxon>
        <taxon>Craniata</taxon>
        <taxon>Vertebrata</taxon>
        <taxon>Euteleostomi</taxon>
        <taxon>Actinopterygii</taxon>
        <taxon>Neopterygii</taxon>
        <taxon>Teleostei</taxon>
        <taxon>Albuliformes</taxon>
        <taxon>Albulidae</taxon>
        <taxon>Albula</taxon>
    </lineage>
</organism>
<dbReference type="EMBL" id="JAFBMS010000002">
    <property type="protein sequence ID" value="KAG9354449.1"/>
    <property type="molecule type" value="Genomic_DNA"/>
</dbReference>
<dbReference type="InterPro" id="IPR026828">
    <property type="entry name" value="SAPC2_1/2"/>
</dbReference>
<dbReference type="PANTHER" id="PTHR14907:SF2">
    <property type="entry name" value="SUPPRESSOR APC DOMAIN-CONTAINING PROTEIN 2"/>
    <property type="match status" value="1"/>
</dbReference>
<evidence type="ECO:0000313" key="3">
    <source>
        <dbReference type="Proteomes" id="UP000824540"/>
    </source>
</evidence>